<gene>
    <name evidence="2" type="ORF">SAMN02927928_0198</name>
</gene>
<dbReference type="EMBL" id="FMTS01000014">
    <property type="protein sequence ID" value="SCW85062.1"/>
    <property type="molecule type" value="Genomic_DNA"/>
</dbReference>
<dbReference type="AlphaFoldDB" id="A0A1G4TUH6"/>
<keyword evidence="1" id="KW-1133">Transmembrane helix</keyword>
<name>A0A1G4TUH6_9CAUL</name>
<evidence type="ECO:0000313" key="3">
    <source>
        <dbReference type="Proteomes" id="UP000199150"/>
    </source>
</evidence>
<protein>
    <submittedName>
        <fullName evidence="2">Uncharacterized protein</fullName>
    </submittedName>
</protein>
<feature type="transmembrane region" description="Helical" evidence="1">
    <location>
        <begin position="7"/>
        <end position="25"/>
    </location>
</feature>
<organism evidence="2 3">
    <name type="scientific">Asticcacaulis taihuensis</name>
    <dbReference type="NCBI Taxonomy" id="260084"/>
    <lineage>
        <taxon>Bacteria</taxon>
        <taxon>Pseudomonadati</taxon>
        <taxon>Pseudomonadota</taxon>
        <taxon>Alphaproteobacteria</taxon>
        <taxon>Caulobacterales</taxon>
        <taxon>Caulobacteraceae</taxon>
        <taxon>Asticcacaulis</taxon>
    </lineage>
</organism>
<evidence type="ECO:0000313" key="2">
    <source>
        <dbReference type="EMBL" id="SCW85062.1"/>
    </source>
</evidence>
<evidence type="ECO:0000256" key="1">
    <source>
        <dbReference type="SAM" id="Phobius"/>
    </source>
</evidence>
<accession>A0A1G4TUH6</accession>
<reference evidence="3" key="1">
    <citation type="submission" date="2016-10" db="EMBL/GenBank/DDBJ databases">
        <authorList>
            <person name="Varghese N."/>
            <person name="Submissions S."/>
        </authorList>
    </citation>
    <scope>NUCLEOTIDE SEQUENCE [LARGE SCALE GENOMIC DNA]</scope>
    <source>
        <strain evidence="3">CGMCC 1.3431</strain>
    </source>
</reference>
<dbReference type="RefSeq" id="WP_090650981.1">
    <property type="nucleotide sequence ID" value="NZ_CBCRYE010000014.1"/>
</dbReference>
<feature type="transmembrane region" description="Helical" evidence="1">
    <location>
        <begin position="61"/>
        <end position="84"/>
    </location>
</feature>
<dbReference type="STRING" id="260084.SAMN02927928_0198"/>
<keyword evidence="1" id="KW-0472">Membrane</keyword>
<keyword evidence="3" id="KW-1185">Reference proteome</keyword>
<dbReference type="Proteomes" id="UP000199150">
    <property type="component" value="Unassembled WGS sequence"/>
</dbReference>
<sequence>MKKIIRFFALFVMLALLCMMLWRGILYESVGDRFREPAPELGRIHQYDMKGNLLYLDKFDYWKFVGLDYAVPGAFLLIIAIAIMDRRIK</sequence>
<proteinExistence type="predicted"/>
<keyword evidence="1" id="KW-0812">Transmembrane</keyword>